<evidence type="ECO:0000313" key="2">
    <source>
        <dbReference type="EMBL" id="KAK9839691.1"/>
    </source>
</evidence>
<dbReference type="Pfam" id="PF08718">
    <property type="entry name" value="GLTP"/>
    <property type="match status" value="1"/>
</dbReference>
<dbReference type="Gene3D" id="1.10.3520.10">
    <property type="entry name" value="Glycolipid transfer protein"/>
    <property type="match status" value="1"/>
</dbReference>
<comment type="caution">
    <text evidence="2">The sequence shown here is derived from an EMBL/GenBank/DDBJ whole genome shotgun (WGS) entry which is preliminary data.</text>
</comment>
<protein>
    <recommendedName>
        <fullName evidence="1">Glycolipid transfer protein domain-containing protein</fullName>
    </recommendedName>
</protein>
<dbReference type="InterPro" id="IPR014830">
    <property type="entry name" value="Glycolipid_transfer_prot_dom"/>
</dbReference>
<dbReference type="SUPFAM" id="SSF110004">
    <property type="entry name" value="Glycolipid transfer protein, GLTP"/>
    <property type="match status" value="1"/>
</dbReference>
<dbReference type="GO" id="GO:1902387">
    <property type="term" value="F:ceramide 1-phosphate binding"/>
    <property type="evidence" value="ECO:0007669"/>
    <property type="project" value="TreeGrafter"/>
</dbReference>
<dbReference type="EMBL" id="JALJOU010000015">
    <property type="protein sequence ID" value="KAK9839691.1"/>
    <property type="molecule type" value="Genomic_DNA"/>
</dbReference>
<feature type="domain" description="Glycolipid transfer protein" evidence="1">
    <location>
        <begin position="27"/>
        <end position="164"/>
    </location>
</feature>
<dbReference type="AlphaFoldDB" id="A0AAW1S236"/>
<organism evidence="2 3">
    <name type="scientific">Elliptochloris bilobata</name>
    <dbReference type="NCBI Taxonomy" id="381761"/>
    <lineage>
        <taxon>Eukaryota</taxon>
        <taxon>Viridiplantae</taxon>
        <taxon>Chlorophyta</taxon>
        <taxon>core chlorophytes</taxon>
        <taxon>Trebouxiophyceae</taxon>
        <taxon>Trebouxiophyceae incertae sedis</taxon>
        <taxon>Elliptochloris clade</taxon>
        <taxon>Elliptochloris</taxon>
    </lineage>
</organism>
<dbReference type="Proteomes" id="UP001445335">
    <property type="component" value="Unassembled WGS sequence"/>
</dbReference>
<dbReference type="GO" id="GO:0016020">
    <property type="term" value="C:membrane"/>
    <property type="evidence" value="ECO:0007669"/>
    <property type="project" value="TreeGrafter"/>
</dbReference>
<evidence type="ECO:0000259" key="1">
    <source>
        <dbReference type="Pfam" id="PF08718"/>
    </source>
</evidence>
<dbReference type="GO" id="GO:0005829">
    <property type="term" value="C:cytosol"/>
    <property type="evidence" value="ECO:0007669"/>
    <property type="project" value="TreeGrafter"/>
</dbReference>
<dbReference type="InterPro" id="IPR036497">
    <property type="entry name" value="GLTP_sf"/>
</dbReference>
<dbReference type="PANTHER" id="PTHR10219:SF43">
    <property type="entry name" value="GLYCOLIPID TRANSFER PROTEIN DOMAIN-CONTAINING PROTEIN"/>
    <property type="match status" value="1"/>
</dbReference>
<proteinExistence type="predicted"/>
<keyword evidence="3" id="KW-1185">Reference proteome</keyword>
<dbReference type="PANTHER" id="PTHR10219">
    <property type="entry name" value="GLYCOLIPID TRANSFER PROTEIN-RELATED"/>
    <property type="match status" value="1"/>
</dbReference>
<reference evidence="2 3" key="1">
    <citation type="journal article" date="2024" name="Nat. Commun.">
        <title>Phylogenomics reveals the evolutionary origins of lichenization in chlorophyte algae.</title>
        <authorList>
            <person name="Puginier C."/>
            <person name="Libourel C."/>
            <person name="Otte J."/>
            <person name="Skaloud P."/>
            <person name="Haon M."/>
            <person name="Grisel S."/>
            <person name="Petersen M."/>
            <person name="Berrin J.G."/>
            <person name="Delaux P.M."/>
            <person name="Dal Grande F."/>
            <person name="Keller J."/>
        </authorList>
    </citation>
    <scope>NUCLEOTIDE SEQUENCE [LARGE SCALE GENOMIC DNA]</scope>
    <source>
        <strain evidence="2 3">SAG 245.80</strain>
    </source>
</reference>
<evidence type="ECO:0000313" key="3">
    <source>
        <dbReference type="Proteomes" id="UP001445335"/>
    </source>
</evidence>
<dbReference type="GO" id="GO:1902388">
    <property type="term" value="F:ceramide 1-phosphate transfer activity"/>
    <property type="evidence" value="ECO:0007669"/>
    <property type="project" value="TreeGrafter"/>
</dbReference>
<name>A0AAW1S236_9CHLO</name>
<accession>A0AAW1S236</accession>
<sequence>MGSMNRSDGFLPSLTRAFKSLDSEAQINTRAFVEAVEAILPVFDDLGTVFHFAKSEMEAKRATLVSVQESLRTLDEVVKADVKAGTVTTKNSGARNLSRLLSGVAFIAGLLQRLAADPAVSLREAANEAYSSTLAPIHTYLVRAAIRASMFLLPDRTAFLKSIGESEDSARAHAAALDRQVARCRLLS</sequence>
<gene>
    <name evidence="2" type="ORF">WJX81_006404</name>
</gene>